<dbReference type="EMBL" id="JADOUA010000001">
    <property type="protein sequence ID" value="MBG6088818.1"/>
    <property type="molecule type" value="Genomic_DNA"/>
</dbReference>
<evidence type="ECO:0000313" key="5">
    <source>
        <dbReference type="EMBL" id="MBG6088818.1"/>
    </source>
</evidence>
<dbReference type="PROSITE" id="PS50977">
    <property type="entry name" value="HTH_TETR_2"/>
    <property type="match status" value="1"/>
</dbReference>
<keyword evidence="6" id="KW-1185">Reference proteome</keyword>
<accession>A0A931GIP7</accession>
<evidence type="ECO:0000256" key="1">
    <source>
        <dbReference type="ARBA" id="ARBA00023125"/>
    </source>
</evidence>
<dbReference type="SUPFAM" id="SSF46689">
    <property type="entry name" value="Homeodomain-like"/>
    <property type="match status" value="1"/>
</dbReference>
<organism evidence="5 6">
    <name type="scientific">Actinomadura viridis</name>
    <dbReference type="NCBI Taxonomy" id="58110"/>
    <lineage>
        <taxon>Bacteria</taxon>
        <taxon>Bacillati</taxon>
        <taxon>Actinomycetota</taxon>
        <taxon>Actinomycetes</taxon>
        <taxon>Streptosporangiales</taxon>
        <taxon>Thermomonosporaceae</taxon>
        <taxon>Actinomadura</taxon>
    </lineage>
</organism>
<proteinExistence type="predicted"/>
<evidence type="ECO:0000259" key="4">
    <source>
        <dbReference type="PROSITE" id="PS50977"/>
    </source>
</evidence>
<dbReference type="GO" id="GO:0000976">
    <property type="term" value="F:transcription cis-regulatory region binding"/>
    <property type="evidence" value="ECO:0007669"/>
    <property type="project" value="TreeGrafter"/>
</dbReference>
<feature type="region of interest" description="Disordered" evidence="3">
    <location>
        <begin position="1"/>
        <end position="20"/>
    </location>
</feature>
<dbReference type="InterPro" id="IPR001647">
    <property type="entry name" value="HTH_TetR"/>
</dbReference>
<reference evidence="5" key="1">
    <citation type="submission" date="2020-11" db="EMBL/GenBank/DDBJ databases">
        <title>Sequencing the genomes of 1000 actinobacteria strains.</title>
        <authorList>
            <person name="Klenk H.-P."/>
        </authorList>
    </citation>
    <scope>NUCLEOTIDE SEQUENCE</scope>
    <source>
        <strain evidence="5">DSM 43175</strain>
    </source>
</reference>
<evidence type="ECO:0000256" key="3">
    <source>
        <dbReference type="SAM" id="MobiDB-lite"/>
    </source>
</evidence>
<keyword evidence="1 2" id="KW-0238">DNA-binding</keyword>
<feature type="domain" description="HTH tetR-type" evidence="4">
    <location>
        <begin position="21"/>
        <end position="81"/>
    </location>
</feature>
<dbReference type="InterPro" id="IPR009057">
    <property type="entry name" value="Homeodomain-like_sf"/>
</dbReference>
<dbReference type="PANTHER" id="PTHR30055:SF209">
    <property type="entry name" value="POSSIBLE TRANSCRIPTIONAL REGULATORY PROTEIN (PROBABLY TETR-FAMILY)"/>
    <property type="match status" value="1"/>
</dbReference>
<dbReference type="InterPro" id="IPR050109">
    <property type="entry name" value="HTH-type_TetR-like_transc_reg"/>
</dbReference>
<protein>
    <submittedName>
        <fullName evidence="5">AcrR family transcriptional regulator</fullName>
    </submittedName>
</protein>
<evidence type="ECO:0000313" key="6">
    <source>
        <dbReference type="Proteomes" id="UP000614047"/>
    </source>
</evidence>
<feature type="DNA-binding region" description="H-T-H motif" evidence="2">
    <location>
        <begin position="44"/>
        <end position="63"/>
    </location>
</feature>
<dbReference type="PANTHER" id="PTHR30055">
    <property type="entry name" value="HTH-TYPE TRANSCRIPTIONAL REGULATOR RUTR"/>
    <property type="match status" value="1"/>
</dbReference>
<evidence type="ECO:0000256" key="2">
    <source>
        <dbReference type="PROSITE-ProRule" id="PRU00335"/>
    </source>
</evidence>
<dbReference type="Proteomes" id="UP000614047">
    <property type="component" value="Unassembled WGS sequence"/>
</dbReference>
<name>A0A931GIP7_9ACTN</name>
<sequence length="217" mass="24112">MNQRQTTARPYKGEPAEQRRARRRAALMQAALDLIGGEGWQAATVRGVSSRAGLNDRYFYESFTDLDELLLAVVDDQAGQGAQTILTAARNAPRHLRTRTQITITAILDFLTSDPRRIRLMAVEFPASALLQQRKREIIRFLAGIFTGQVHEVLDEVPLSSEDLDLTALTITAGLWETITLWLRGDLSTSRQHLTDYIVALLLATTALPAALDNELS</sequence>
<dbReference type="RefSeq" id="WP_197011495.1">
    <property type="nucleotide sequence ID" value="NZ_BAABES010000005.1"/>
</dbReference>
<dbReference type="Gene3D" id="1.10.357.10">
    <property type="entry name" value="Tetracycline Repressor, domain 2"/>
    <property type="match status" value="1"/>
</dbReference>
<gene>
    <name evidence="5" type="ORF">IW256_002931</name>
</gene>
<dbReference type="Pfam" id="PF00440">
    <property type="entry name" value="TetR_N"/>
    <property type="match status" value="1"/>
</dbReference>
<dbReference type="AlphaFoldDB" id="A0A931GIP7"/>
<comment type="caution">
    <text evidence="5">The sequence shown here is derived from an EMBL/GenBank/DDBJ whole genome shotgun (WGS) entry which is preliminary data.</text>
</comment>
<dbReference type="GO" id="GO:0003700">
    <property type="term" value="F:DNA-binding transcription factor activity"/>
    <property type="evidence" value="ECO:0007669"/>
    <property type="project" value="TreeGrafter"/>
</dbReference>